<name>A0A3A9AN94_9FIRM</name>
<gene>
    <name evidence="1" type="ORF">D7V94_20360</name>
</gene>
<proteinExistence type="predicted"/>
<dbReference type="OrthoDB" id="2470416at2"/>
<dbReference type="EMBL" id="RAYQ01000035">
    <property type="protein sequence ID" value="RKI87775.1"/>
    <property type="molecule type" value="Genomic_DNA"/>
</dbReference>
<keyword evidence="2" id="KW-1185">Reference proteome</keyword>
<protein>
    <submittedName>
        <fullName evidence="1">Uncharacterized protein</fullName>
    </submittedName>
</protein>
<reference evidence="1 2" key="1">
    <citation type="submission" date="2018-09" db="EMBL/GenBank/DDBJ databases">
        <title>Murine metabolic-syndrome-specific gut microbial biobank.</title>
        <authorList>
            <person name="Liu C."/>
        </authorList>
    </citation>
    <scope>NUCLEOTIDE SEQUENCE [LARGE SCALE GENOMIC DNA]</scope>
    <source>
        <strain evidence="1 2">0.1xD8-82</strain>
    </source>
</reference>
<organism evidence="1 2">
    <name type="scientific">Parablautia intestinalis</name>
    <dbReference type="NCBI Taxonomy" id="2320100"/>
    <lineage>
        <taxon>Bacteria</taxon>
        <taxon>Bacillati</taxon>
        <taxon>Bacillota</taxon>
        <taxon>Clostridia</taxon>
        <taxon>Lachnospirales</taxon>
        <taxon>Lachnospiraceae</taxon>
        <taxon>Parablautia</taxon>
    </lineage>
</organism>
<dbReference type="AlphaFoldDB" id="A0A3A9AN94"/>
<dbReference type="RefSeq" id="WP_120472138.1">
    <property type="nucleotide sequence ID" value="NZ_RAYQ01000035.1"/>
</dbReference>
<dbReference type="Proteomes" id="UP000280696">
    <property type="component" value="Unassembled WGS sequence"/>
</dbReference>
<comment type="caution">
    <text evidence="1">The sequence shown here is derived from an EMBL/GenBank/DDBJ whole genome shotgun (WGS) entry which is preliminary data.</text>
</comment>
<sequence>MVEKNETVKEEHCEEEKEKIETADELMKEKADNKFIARENTAQIQIFVQNANFDNKADIKQILDLVNAGDRNEKQFDLRKMEDCAEFFDTCKKREYIALAIVLSTFEIVPIGDYANLKDVLMEYLPNVWQADQEEKETYVQQVNSYISLNTALSVIRGKIFITDDEQRCIGYGEGSEEVLSNIWVQFPDLRKPIINWLIRVYEMFEYKTSFEVYQVVHAFIRIITEDFQYSRMQVFERLYSEPGNLGFIARLAQELLGDKRFKTDILNMVLRWMESESNWLWKSALLVCLHTYGPDIDGQLHKTMIYAIKGRMFGLQNSDLRFIALFAGNARNVRTIMTFVFYELHRTNNMQGKERLARIYLKMVRYGYYQVARNKIDLPFVTCDSKEQMENMHYLLAYIMTRYDLYRQLCWILQAYLEEISNYDVSSGTLNHLTAFFYVLTRDVVDYRGDILLFLSELKGGIAKKIYNKLIKIYTNNEGERK</sequence>
<evidence type="ECO:0000313" key="2">
    <source>
        <dbReference type="Proteomes" id="UP000280696"/>
    </source>
</evidence>
<evidence type="ECO:0000313" key="1">
    <source>
        <dbReference type="EMBL" id="RKI87775.1"/>
    </source>
</evidence>
<accession>A0A3A9AN94</accession>